<dbReference type="EnsemblMetazoa" id="G21658.1">
    <property type="protein sequence ID" value="G21658.1:cds"/>
    <property type="gene ID" value="G21658"/>
</dbReference>
<sequence>MLRNSQCEGIHITEQISDITALLFADDLLMISDTVNGLQKKLNVLQKYCLKWNLSVNMDKSKVVVFKRGGAIAGTEKWMFNGKPMDVESYYKYLGTTFSCRLKWTQCCKLLALQARKALNMLKHSLKILNNRDPKVCFKLFDSIIVPILTYGAEVWGTDINEEIEAVQNDFCKWILGISKKATNIMARGECGRLPLNVIYMIKPVKYWLKIQNMETTRYPRQCFEMLYNLDLCSNRSTPNWVSKLKSVLNHYGFGDVWLSGGPGDPKVFMSELNQRVRDCALQDWNSKLDNSPKCAFYVMFKKQLACESYLTFLSYPLKQALASFRCVLRSFEENQENIIHVTFTISKNVLQSYRWNRTKEVDRTVNATNRSGTESSDRGPSQYRIHNESQRMPILITKPRNQKKQHEKIRS</sequence>
<dbReference type="PROSITE" id="PS50878">
    <property type="entry name" value="RT_POL"/>
    <property type="match status" value="1"/>
</dbReference>
<evidence type="ECO:0000313" key="4">
    <source>
        <dbReference type="Proteomes" id="UP000005408"/>
    </source>
</evidence>
<evidence type="ECO:0000259" key="2">
    <source>
        <dbReference type="PROSITE" id="PS50878"/>
    </source>
</evidence>
<feature type="compositionally biased region" description="Polar residues" evidence="1">
    <location>
        <begin position="366"/>
        <end position="375"/>
    </location>
</feature>
<keyword evidence="4" id="KW-1185">Reference proteome</keyword>
<protein>
    <recommendedName>
        <fullName evidence="2">Reverse transcriptase domain-containing protein</fullName>
    </recommendedName>
</protein>
<feature type="domain" description="Reverse transcriptase" evidence="2">
    <location>
        <begin position="1"/>
        <end position="98"/>
    </location>
</feature>
<organism evidence="3 4">
    <name type="scientific">Magallana gigas</name>
    <name type="common">Pacific oyster</name>
    <name type="synonym">Crassostrea gigas</name>
    <dbReference type="NCBI Taxonomy" id="29159"/>
    <lineage>
        <taxon>Eukaryota</taxon>
        <taxon>Metazoa</taxon>
        <taxon>Spiralia</taxon>
        <taxon>Lophotrochozoa</taxon>
        <taxon>Mollusca</taxon>
        <taxon>Bivalvia</taxon>
        <taxon>Autobranchia</taxon>
        <taxon>Pteriomorphia</taxon>
        <taxon>Ostreida</taxon>
        <taxon>Ostreoidea</taxon>
        <taxon>Ostreidae</taxon>
        <taxon>Magallana</taxon>
    </lineage>
</organism>
<dbReference type="InterPro" id="IPR000477">
    <property type="entry name" value="RT_dom"/>
</dbReference>
<dbReference type="Proteomes" id="UP000005408">
    <property type="component" value="Unassembled WGS sequence"/>
</dbReference>
<accession>A0A8W8K2L5</accession>
<dbReference type="PRINTS" id="PR01345">
    <property type="entry name" value="CERVTRCPTASE"/>
</dbReference>
<name>A0A8W8K2L5_MAGGI</name>
<dbReference type="PANTHER" id="PTHR47027:SF20">
    <property type="entry name" value="REVERSE TRANSCRIPTASE-LIKE PROTEIN WITH RNA-DIRECTED DNA POLYMERASE DOMAIN"/>
    <property type="match status" value="1"/>
</dbReference>
<evidence type="ECO:0000256" key="1">
    <source>
        <dbReference type="SAM" id="MobiDB-lite"/>
    </source>
</evidence>
<dbReference type="PANTHER" id="PTHR47027">
    <property type="entry name" value="REVERSE TRANSCRIPTASE DOMAIN-CONTAINING PROTEIN"/>
    <property type="match status" value="1"/>
</dbReference>
<dbReference type="AlphaFoldDB" id="A0A8W8K2L5"/>
<proteinExistence type="predicted"/>
<dbReference type="InterPro" id="IPR043502">
    <property type="entry name" value="DNA/RNA_pol_sf"/>
</dbReference>
<reference evidence="3" key="1">
    <citation type="submission" date="2022-08" db="UniProtKB">
        <authorList>
            <consortium name="EnsemblMetazoa"/>
        </authorList>
    </citation>
    <scope>IDENTIFICATION</scope>
    <source>
        <strain evidence="3">05x7-T-G4-1.051#20</strain>
    </source>
</reference>
<dbReference type="SUPFAM" id="SSF56672">
    <property type="entry name" value="DNA/RNA polymerases"/>
    <property type="match status" value="1"/>
</dbReference>
<dbReference type="Pfam" id="PF00078">
    <property type="entry name" value="RVT_1"/>
    <property type="match status" value="1"/>
</dbReference>
<feature type="region of interest" description="Disordered" evidence="1">
    <location>
        <begin position="365"/>
        <end position="385"/>
    </location>
</feature>
<evidence type="ECO:0000313" key="3">
    <source>
        <dbReference type="EnsemblMetazoa" id="G21658.1:cds"/>
    </source>
</evidence>